<gene>
    <name evidence="1" type="ORF">QUF85_20525</name>
</gene>
<comment type="caution">
    <text evidence="1">The sequence shown here is derived from an EMBL/GenBank/DDBJ whole genome shotgun (WGS) entry which is preliminary data.</text>
</comment>
<dbReference type="RefSeq" id="WP_289350561.1">
    <property type="nucleotide sequence ID" value="NZ_JAUCFI010000003.1"/>
</dbReference>
<accession>A0AAJ1QQW4</accession>
<organism evidence="1 2">
    <name type="scientific">Peribacillus frigoritolerans</name>
    <dbReference type="NCBI Taxonomy" id="450367"/>
    <lineage>
        <taxon>Bacteria</taxon>
        <taxon>Bacillati</taxon>
        <taxon>Bacillota</taxon>
        <taxon>Bacilli</taxon>
        <taxon>Bacillales</taxon>
        <taxon>Bacillaceae</taxon>
        <taxon>Peribacillus</taxon>
    </lineage>
</organism>
<evidence type="ECO:0000313" key="1">
    <source>
        <dbReference type="EMBL" id="MDM5285666.1"/>
    </source>
</evidence>
<evidence type="ECO:0008006" key="3">
    <source>
        <dbReference type="Google" id="ProtNLM"/>
    </source>
</evidence>
<name>A0AAJ1QQW4_9BACI</name>
<dbReference type="EMBL" id="JAUCFI010000003">
    <property type="protein sequence ID" value="MDM5285666.1"/>
    <property type="molecule type" value="Genomic_DNA"/>
</dbReference>
<reference evidence="1" key="1">
    <citation type="submission" date="2023-06" db="EMBL/GenBank/DDBJ databases">
        <title>Comparative genomics of Bacillaceae isolates and their secondary metabolite potential.</title>
        <authorList>
            <person name="Song L."/>
            <person name="Nielsen L.J."/>
            <person name="Mohite O."/>
            <person name="Xu X."/>
            <person name="Weber T."/>
            <person name="Kovacs A.T."/>
        </authorList>
    </citation>
    <scope>NUCLEOTIDE SEQUENCE</scope>
    <source>
        <strain evidence="1">G1S1</strain>
    </source>
</reference>
<evidence type="ECO:0000313" key="2">
    <source>
        <dbReference type="Proteomes" id="UP001238973"/>
    </source>
</evidence>
<dbReference type="AlphaFoldDB" id="A0AAJ1QQW4"/>
<sequence length="371" mass="41826">MSKISIEAMSMSTNDITIEAEHAGNIAYYRSLSKFESLEAFNAHYRSLTYTYAELLDQKPSFKAILKALFDSAPSTFGVPFMRRETLAEKAGVSLRSVGNFLKVATDTFGISTLKQLGKKDKRYGGYAYLVYVFSPLPNLRQHPSNKVAEEPSENEDCTASCTASLHSVEMPKALEPQAIEDDTSAPNQDSFKQASPSEIKDIKYKVQDTVGKQITTIEYISPFDKDIDMLLTGYGILEKIQIQKTIEKSLKKRNLLFANAKMSVLKALETLVYFQRQANRGLFAFKKGIHAFLTYNLNLAIDEDDEIKANEEYDQAMRDLYSTYNEEDNEDFFNWGIRTTVAGSCKVDCKGSNRDEDFFANSYASMSIKV</sequence>
<proteinExistence type="predicted"/>
<protein>
    <recommendedName>
        <fullName evidence="3">Helix-turn-helix domain-containing protein</fullName>
    </recommendedName>
</protein>
<dbReference type="Proteomes" id="UP001238973">
    <property type="component" value="Unassembled WGS sequence"/>
</dbReference>